<protein>
    <submittedName>
        <fullName evidence="2">Uncharacterized protein</fullName>
    </submittedName>
</protein>
<evidence type="ECO:0000313" key="3">
    <source>
        <dbReference type="Proteomes" id="UP001054837"/>
    </source>
</evidence>
<evidence type="ECO:0000256" key="1">
    <source>
        <dbReference type="SAM" id="MobiDB-lite"/>
    </source>
</evidence>
<dbReference type="Proteomes" id="UP001054837">
    <property type="component" value="Unassembled WGS sequence"/>
</dbReference>
<reference evidence="2 3" key="1">
    <citation type="submission" date="2021-06" db="EMBL/GenBank/DDBJ databases">
        <title>Caerostris darwini draft genome.</title>
        <authorList>
            <person name="Kono N."/>
            <person name="Arakawa K."/>
        </authorList>
    </citation>
    <scope>NUCLEOTIDE SEQUENCE [LARGE SCALE GENOMIC DNA]</scope>
</reference>
<proteinExistence type="predicted"/>
<comment type="caution">
    <text evidence="2">The sequence shown here is derived from an EMBL/GenBank/DDBJ whole genome shotgun (WGS) entry which is preliminary data.</text>
</comment>
<gene>
    <name evidence="2" type="ORF">CDAR_215451</name>
</gene>
<dbReference type="AlphaFoldDB" id="A0AAV4VU45"/>
<organism evidence="2 3">
    <name type="scientific">Caerostris darwini</name>
    <dbReference type="NCBI Taxonomy" id="1538125"/>
    <lineage>
        <taxon>Eukaryota</taxon>
        <taxon>Metazoa</taxon>
        <taxon>Ecdysozoa</taxon>
        <taxon>Arthropoda</taxon>
        <taxon>Chelicerata</taxon>
        <taxon>Arachnida</taxon>
        <taxon>Araneae</taxon>
        <taxon>Araneomorphae</taxon>
        <taxon>Entelegynae</taxon>
        <taxon>Araneoidea</taxon>
        <taxon>Araneidae</taxon>
        <taxon>Caerostris</taxon>
    </lineage>
</organism>
<sequence length="153" mass="17064">MQLCGVLNAYIFLHSFLRGNSSYIDYGGSESSENSNYHLDFQNLKKVTIFPRGNGSRSDRGGSESSESSSVLSGLQDMENAVKYGSGIERLQMGAFLPLDIRKSEEPHLSTVSEVSEESSKNGMIRVRKLVLRFSFHSLSSKIYVHLRQGYSI</sequence>
<accession>A0AAV4VU45</accession>
<evidence type="ECO:0000313" key="2">
    <source>
        <dbReference type="EMBL" id="GIY73945.1"/>
    </source>
</evidence>
<keyword evidence="3" id="KW-1185">Reference proteome</keyword>
<feature type="compositionally biased region" description="Low complexity" evidence="1">
    <location>
        <begin position="63"/>
        <end position="73"/>
    </location>
</feature>
<dbReference type="EMBL" id="BPLQ01013671">
    <property type="protein sequence ID" value="GIY73945.1"/>
    <property type="molecule type" value="Genomic_DNA"/>
</dbReference>
<name>A0AAV4VU45_9ARAC</name>
<feature type="region of interest" description="Disordered" evidence="1">
    <location>
        <begin position="52"/>
        <end position="73"/>
    </location>
</feature>